<reference evidence="5" key="2">
    <citation type="journal article" date="2018" name="Nat. Microbiol.">
        <title>Leveraging single-cell genomics to expand the fungal tree of life.</title>
        <authorList>
            <person name="Ahrendt S.R."/>
            <person name="Quandt C.A."/>
            <person name="Ciobanu D."/>
            <person name="Clum A."/>
            <person name="Salamov A."/>
            <person name="Andreopoulos B."/>
            <person name="Cheng J.F."/>
            <person name="Woyke T."/>
            <person name="Pelin A."/>
            <person name="Henrissat B."/>
            <person name="Reynolds N.K."/>
            <person name="Benny G.L."/>
            <person name="Smith M.E."/>
            <person name="James T.Y."/>
            <person name="Grigoriev I.V."/>
        </authorList>
    </citation>
    <scope>NUCLEOTIDE SEQUENCE [LARGE SCALE GENOMIC DNA]</scope>
    <source>
        <strain evidence="5">CSF55</strain>
    </source>
</reference>
<evidence type="ECO:0000313" key="2">
    <source>
        <dbReference type="EMBL" id="EPZ34190.1"/>
    </source>
</evidence>
<dbReference type="Proteomes" id="UP000030755">
    <property type="component" value="Unassembled WGS sequence"/>
</dbReference>
<reference evidence="3" key="3">
    <citation type="submission" date="2018-08" db="EMBL/GenBank/DDBJ databases">
        <title>Leveraging single-cell genomics to expand the Fungal Tree of Life.</title>
        <authorList>
            <consortium name="DOE Joint Genome Institute"/>
            <person name="Ahrendt S.R."/>
            <person name="Quandt C.A."/>
            <person name="Ciobanu D."/>
            <person name="Clum A."/>
            <person name="Salamov A."/>
            <person name="Andreopoulos B."/>
            <person name="Cheng J.-F."/>
            <person name="Woyke T."/>
            <person name="Pelin A."/>
            <person name="Henrissat B."/>
            <person name="Reynolds N."/>
            <person name="Benny G.L."/>
            <person name="Smith M.E."/>
            <person name="James T.Y."/>
            <person name="Grigoriev I.V."/>
        </authorList>
    </citation>
    <scope>NUCLEOTIDE SEQUENCE</scope>
    <source>
        <strain evidence="3">CSF55</strain>
    </source>
</reference>
<feature type="region of interest" description="Disordered" evidence="1">
    <location>
        <begin position="18"/>
        <end position="67"/>
    </location>
</feature>
<sequence length="453" mass="52304">MSRSSTAREKTYMLDKIKEIEKMEQREQKEKLEERHKRYNDEKQMIRNALNSRKQIKPLENNKKDSDDRWKGLYRDFRIRSAPPQITSNESDMNDPNTEHGGRKARNGARIKVVKSAHVEKSQSYKINSSISEESDTFLSHDNKERSYLSLYFEELMLKAQEQVNQEEQKLRPPCYYKVYSPRSTKVEWDQPEAMDGSTDKMIEEVHLPSMPPSIMFSSEQFILEPPKQDPEATIYFQTTTNEKQATKPGEADDGDSDKGSATSFEASQHHFATTRAVSAISSTGQGKQATFMNTDNIDVFLFVEHLCHQSDLSVPEIMSTVNRFQYQKQLEQYSKKLKQTEPESREWMKSMWNESSASHSESKWLVNAKSPGLNSISSKRIGSSIGSLSRRSSRGIKGVKRNPIWLEQEKALLEEIRLLDEMIIDRNSQSFGSSTDSMYSMENRRMLLRAAI</sequence>
<name>A0A075AVM8_ROZAC</name>
<organism evidence="2 4">
    <name type="scientific">Rozella allomycis (strain CSF55)</name>
    <dbReference type="NCBI Taxonomy" id="988480"/>
    <lineage>
        <taxon>Eukaryota</taxon>
        <taxon>Fungi</taxon>
        <taxon>Fungi incertae sedis</taxon>
        <taxon>Cryptomycota</taxon>
        <taxon>Cryptomycota incertae sedis</taxon>
        <taxon>Rozella</taxon>
    </lineage>
</organism>
<feature type="compositionally biased region" description="Basic and acidic residues" evidence="1">
    <location>
        <begin position="18"/>
        <end position="45"/>
    </location>
</feature>
<feature type="compositionally biased region" description="Polar residues" evidence="1">
    <location>
        <begin position="84"/>
        <end position="96"/>
    </location>
</feature>
<feature type="region of interest" description="Disordered" evidence="1">
    <location>
        <begin position="81"/>
        <end position="111"/>
    </location>
</feature>
<protein>
    <submittedName>
        <fullName evidence="2">Uncharacterized protein</fullName>
    </submittedName>
</protein>
<gene>
    <name evidence="2" type="ORF">O9G_004067</name>
    <name evidence="3" type="ORF">ROZALSC1DRAFT_29558</name>
</gene>
<dbReference type="Proteomes" id="UP000281549">
    <property type="component" value="Unassembled WGS sequence"/>
</dbReference>
<feature type="region of interest" description="Disordered" evidence="1">
    <location>
        <begin position="240"/>
        <end position="263"/>
    </location>
</feature>
<reference evidence="2 4" key="1">
    <citation type="journal article" date="2013" name="Curr. Biol.">
        <title>Shared signatures of parasitism and phylogenomics unite Cryptomycota and microsporidia.</title>
        <authorList>
            <person name="James T.Y."/>
            <person name="Pelin A."/>
            <person name="Bonen L."/>
            <person name="Ahrendt S."/>
            <person name="Sain D."/>
            <person name="Corradi N."/>
            <person name="Stajich J.E."/>
        </authorList>
    </citation>
    <scope>NUCLEOTIDE SEQUENCE [LARGE SCALE GENOMIC DNA]</scope>
    <source>
        <strain evidence="2 4">CSF55</strain>
        <strain evidence="2 4">CSF55</strain>
    </source>
</reference>
<evidence type="ECO:0000313" key="5">
    <source>
        <dbReference type="Proteomes" id="UP000281549"/>
    </source>
</evidence>
<dbReference type="HOGENOM" id="CLU_604315_0_0_1"/>
<dbReference type="EMBL" id="ML005366">
    <property type="protein sequence ID" value="RKP18798.1"/>
    <property type="molecule type" value="Genomic_DNA"/>
</dbReference>
<proteinExistence type="predicted"/>
<keyword evidence="4" id="KW-1185">Reference proteome</keyword>
<evidence type="ECO:0000256" key="1">
    <source>
        <dbReference type="SAM" id="MobiDB-lite"/>
    </source>
</evidence>
<evidence type="ECO:0000313" key="3">
    <source>
        <dbReference type="EMBL" id="RKP18798.1"/>
    </source>
</evidence>
<dbReference type="EMBL" id="KE560974">
    <property type="protein sequence ID" value="EPZ34190.1"/>
    <property type="molecule type" value="Genomic_DNA"/>
</dbReference>
<accession>A0A075AVM8</accession>
<evidence type="ECO:0000313" key="4">
    <source>
        <dbReference type="Proteomes" id="UP000030755"/>
    </source>
</evidence>
<dbReference type="AlphaFoldDB" id="A0A075AVM8"/>